<dbReference type="RefSeq" id="WP_112568458.1">
    <property type="nucleotide sequence ID" value="NZ_CP043450.1"/>
</dbReference>
<sequence length="364" mass="40622">MKFTGGLIAGIVLSASALLNNPDDQKMNHFQVIGSHNSYKQAINPKLFRFLQQRDSVGMSKIDYEHISLSDQLNLGLNALEIDVYADPKGGKYAHPKGLDWVPGQPAFDTQGVMKEPGFKVFHIEDIDFRSNCATFKLCLQELKKWSDEHPDHNPIYITMNAKDEPMDKPGFTVPEKFTAQTFADLDKEILTYLGKQYLITPDDVRGSYKTLEAAVLHNNWPTLKAAKGKFIFILDEKGEKRATYIVGHPSLKGRVLFADALPGTPEAAIHIMNDAKKDLAAIQKLVKKGYIIRTRADSDTQEARANDMSSFEAAQKSGAQIISTDYYKKSTHFNSDYVISFNGGTYFKPDPLFQTGSQDSVGN</sequence>
<name>A0A5C1I6Q3_9SPHI</name>
<protein>
    <recommendedName>
        <fullName evidence="3">Calcium-dependent phosphoinositide phospholipase C</fullName>
    </recommendedName>
</protein>
<evidence type="ECO:0008006" key="3">
    <source>
        <dbReference type="Google" id="ProtNLM"/>
    </source>
</evidence>
<dbReference type="InterPro" id="IPR032075">
    <property type="entry name" value="PI-PLC-C1"/>
</dbReference>
<dbReference type="Proteomes" id="UP000251402">
    <property type="component" value="Chromosome"/>
</dbReference>
<dbReference type="GO" id="GO:0006629">
    <property type="term" value="P:lipid metabolic process"/>
    <property type="evidence" value="ECO:0007669"/>
    <property type="project" value="InterPro"/>
</dbReference>
<dbReference type="AlphaFoldDB" id="A0A5C1I6Q3"/>
<proteinExistence type="predicted"/>
<reference evidence="1" key="1">
    <citation type="submission" date="2019-08" db="EMBL/GenBank/DDBJ databases">
        <title>Comparative genome analysis confer to the adaptation heavy metal polluted environment.</title>
        <authorList>
            <person name="Li Y."/>
        </authorList>
    </citation>
    <scope>NUCLEOTIDE SEQUENCE [LARGE SCALE GENOMIC DNA]</scope>
    <source>
        <strain evidence="1">P1</strain>
    </source>
</reference>
<dbReference type="InterPro" id="IPR017946">
    <property type="entry name" value="PLC-like_Pdiesterase_TIM-brl"/>
</dbReference>
<dbReference type="EMBL" id="CP043450">
    <property type="protein sequence ID" value="QEM13060.1"/>
    <property type="molecule type" value="Genomic_DNA"/>
</dbReference>
<dbReference type="GO" id="GO:0008081">
    <property type="term" value="F:phosphoric diester hydrolase activity"/>
    <property type="evidence" value="ECO:0007669"/>
    <property type="project" value="InterPro"/>
</dbReference>
<dbReference type="Pfam" id="PF16670">
    <property type="entry name" value="PI-PLC-C1"/>
    <property type="match status" value="1"/>
</dbReference>
<accession>A0A5C1I6Q3</accession>
<organism evidence="1 2">
    <name type="scientific">Mucilaginibacter rubeus</name>
    <dbReference type="NCBI Taxonomy" id="2027860"/>
    <lineage>
        <taxon>Bacteria</taxon>
        <taxon>Pseudomonadati</taxon>
        <taxon>Bacteroidota</taxon>
        <taxon>Sphingobacteriia</taxon>
        <taxon>Sphingobacteriales</taxon>
        <taxon>Sphingobacteriaceae</taxon>
        <taxon>Mucilaginibacter</taxon>
    </lineage>
</organism>
<dbReference type="SUPFAM" id="SSF51695">
    <property type="entry name" value="PLC-like phosphodiesterases"/>
    <property type="match status" value="1"/>
</dbReference>
<keyword evidence="2" id="KW-1185">Reference proteome</keyword>
<dbReference type="Gene3D" id="3.20.20.190">
    <property type="entry name" value="Phosphatidylinositol (PI) phosphodiesterase"/>
    <property type="match status" value="1"/>
</dbReference>
<evidence type="ECO:0000313" key="1">
    <source>
        <dbReference type="EMBL" id="QEM13060.1"/>
    </source>
</evidence>
<dbReference type="OrthoDB" id="195526at2"/>
<dbReference type="CDD" id="cd08589">
    <property type="entry name" value="PI-PLCc_SaPLC1_like"/>
    <property type="match status" value="1"/>
</dbReference>
<gene>
    <name evidence="1" type="ORF">DEO27_024620</name>
</gene>
<dbReference type="KEGG" id="mrub:DEO27_024620"/>
<evidence type="ECO:0000313" key="2">
    <source>
        <dbReference type="Proteomes" id="UP000251402"/>
    </source>
</evidence>